<reference evidence="1" key="1">
    <citation type="submission" date="2022-10" db="EMBL/GenBank/DDBJ databases">
        <title>The complete genomes of actinobacterial strains from the NBC collection.</title>
        <authorList>
            <person name="Joergensen T.S."/>
            <person name="Alvarez Arevalo M."/>
            <person name="Sterndorff E.B."/>
            <person name="Faurdal D."/>
            <person name="Vuksanovic O."/>
            <person name="Mourched A.-S."/>
            <person name="Charusanti P."/>
            <person name="Shaw S."/>
            <person name="Blin K."/>
            <person name="Weber T."/>
        </authorList>
    </citation>
    <scope>NUCLEOTIDE SEQUENCE</scope>
    <source>
        <strain evidence="1">NBC_00254</strain>
    </source>
</reference>
<dbReference type="EMBL" id="CP108085">
    <property type="protein sequence ID" value="WUP74910.1"/>
    <property type="molecule type" value="Genomic_DNA"/>
</dbReference>
<evidence type="ECO:0000313" key="1">
    <source>
        <dbReference type="EMBL" id="WUP74910.1"/>
    </source>
</evidence>
<dbReference type="RefSeq" id="WP_328709351.1">
    <property type="nucleotide sequence ID" value="NZ_CP108085.1"/>
</dbReference>
<evidence type="ECO:0000313" key="2">
    <source>
        <dbReference type="Proteomes" id="UP001432011"/>
    </source>
</evidence>
<keyword evidence="2" id="KW-1185">Reference proteome</keyword>
<gene>
    <name evidence="1" type="ORF">OG913_37085</name>
</gene>
<proteinExistence type="predicted"/>
<sequence length="235" mass="25020">MPIDMPNPLAGSVLSILLAARELDLSVTETHLAGLLYLTDVAAVEAGHAPISGATWRLGRRGPYDPALTRAQDYVVESELAERGDDESADAGAGVLSLTLVVDDPLDREAMDFVRTVVALHGGKDTAALRSVVDATVPVIEAQAGGESGVLLDLSRVRRRRQAEALLARARTTLKTEYCVKLAQGTANLPSKCWVRTVCAQPFLKEELGDYLGRLPPQVVALIEDNLLACLGLVG</sequence>
<accession>A0ABZ1SPG1</accession>
<dbReference type="Proteomes" id="UP001432011">
    <property type="component" value="Chromosome"/>
</dbReference>
<name>A0ABZ1SPG1_9ACTN</name>
<evidence type="ECO:0008006" key="3">
    <source>
        <dbReference type="Google" id="ProtNLM"/>
    </source>
</evidence>
<protein>
    <recommendedName>
        <fullName evidence="3">GPP34 family phosphoprotein</fullName>
    </recommendedName>
</protein>
<organism evidence="1 2">
    <name type="scientific">Microbispora hainanensis</name>
    <dbReference type="NCBI Taxonomy" id="568844"/>
    <lineage>
        <taxon>Bacteria</taxon>
        <taxon>Bacillati</taxon>
        <taxon>Actinomycetota</taxon>
        <taxon>Actinomycetes</taxon>
        <taxon>Streptosporangiales</taxon>
        <taxon>Streptosporangiaceae</taxon>
        <taxon>Microbispora</taxon>
    </lineage>
</organism>